<evidence type="ECO:0000313" key="19">
    <source>
        <dbReference type="Proteomes" id="UP000279236"/>
    </source>
</evidence>
<feature type="compositionally biased region" description="Basic and acidic residues" evidence="16">
    <location>
        <begin position="640"/>
        <end position="652"/>
    </location>
</feature>
<dbReference type="PROSITE" id="PS00131">
    <property type="entry name" value="CARBOXYPEPT_SER_SER"/>
    <property type="match status" value="1"/>
</dbReference>
<dbReference type="PANTHER" id="PTHR11802:SF190">
    <property type="entry name" value="PHEROMONE-PROCESSING CARBOXYPEPTIDASE KEX1"/>
    <property type="match status" value="1"/>
</dbReference>
<reference evidence="18 19" key="1">
    <citation type="submission" date="2018-11" db="EMBL/GenBank/DDBJ databases">
        <title>Genome sequence of Apiotrichum porosum DSM 27194.</title>
        <authorList>
            <person name="Aliyu H."/>
            <person name="Gorte O."/>
            <person name="Ochsenreither K."/>
        </authorList>
    </citation>
    <scope>NUCLEOTIDE SEQUENCE [LARGE SCALE GENOMIC DNA]</scope>
    <source>
        <strain evidence="18 19">DSM 27194</strain>
    </source>
</reference>
<keyword evidence="7" id="KW-0053">Apoptosis</keyword>
<dbReference type="EC" id="3.4.16.-" evidence="15"/>
<dbReference type="InterPro" id="IPR018202">
    <property type="entry name" value="Ser_caboxypep_ser_AS"/>
</dbReference>
<evidence type="ECO:0000256" key="12">
    <source>
        <dbReference type="ARBA" id="ARBA00023136"/>
    </source>
</evidence>
<dbReference type="InterPro" id="IPR001563">
    <property type="entry name" value="Peptidase_S10"/>
</dbReference>
<dbReference type="EMBL" id="RSCE01000020">
    <property type="protein sequence ID" value="RSH76805.1"/>
    <property type="molecule type" value="Genomic_DNA"/>
</dbReference>
<feature type="compositionally biased region" description="Basic and acidic residues" evidence="16">
    <location>
        <begin position="598"/>
        <end position="608"/>
    </location>
</feature>
<dbReference type="GO" id="GO:0004185">
    <property type="term" value="F:serine-type carboxypeptidase activity"/>
    <property type="evidence" value="ECO:0007669"/>
    <property type="project" value="UniProtKB-UniRule"/>
</dbReference>
<feature type="compositionally biased region" description="Basic residues" evidence="16">
    <location>
        <begin position="587"/>
        <end position="597"/>
    </location>
</feature>
<keyword evidence="12 17" id="KW-0472">Membrane</keyword>
<keyword evidence="9 15" id="KW-0378">Hydrolase</keyword>
<evidence type="ECO:0000313" key="18">
    <source>
        <dbReference type="EMBL" id="RSH76805.1"/>
    </source>
</evidence>
<evidence type="ECO:0000256" key="11">
    <source>
        <dbReference type="ARBA" id="ARBA00023034"/>
    </source>
</evidence>
<gene>
    <name evidence="18" type="primary">KEX1</name>
    <name evidence="18" type="ORF">EHS24_005202</name>
</gene>
<proteinExistence type="inferred from homology"/>
<comment type="subcellular location">
    <subcellularLocation>
        <location evidence="2">Golgi apparatus</location>
        <location evidence="2">trans-Golgi network membrane</location>
        <topology evidence="2">Single-pass type I membrane protein</topology>
    </subcellularLocation>
</comment>
<evidence type="ECO:0000256" key="14">
    <source>
        <dbReference type="ARBA" id="ARBA00037042"/>
    </source>
</evidence>
<keyword evidence="10 17" id="KW-1133">Transmembrane helix</keyword>
<keyword evidence="13" id="KW-0325">Glycoprotein</keyword>
<dbReference type="STRING" id="105984.A0A427XD66"/>
<accession>A0A427XD66</accession>
<keyword evidence="11" id="KW-0333">Golgi apparatus</keyword>
<comment type="similarity">
    <text evidence="3 15">Belongs to the peptidase S10 family.</text>
</comment>
<dbReference type="PANTHER" id="PTHR11802">
    <property type="entry name" value="SERINE PROTEASE FAMILY S10 SERINE CARBOXYPEPTIDASE"/>
    <property type="match status" value="1"/>
</dbReference>
<dbReference type="GO" id="GO:0005802">
    <property type="term" value="C:trans-Golgi network"/>
    <property type="evidence" value="ECO:0007669"/>
    <property type="project" value="TreeGrafter"/>
</dbReference>
<dbReference type="Pfam" id="PF00450">
    <property type="entry name" value="Peptidase_S10"/>
    <property type="match status" value="1"/>
</dbReference>
<comment type="catalytic activity">
    <reaction evidence="1">
        <text>Preferential release of a C-terminal arginine or lysine residue.</text>
        <dbReference type="EC" id="3.4.16.6"/>
    </reaction>
</comment>
<keyword evidence="5 15" id="KW-0645">Protease</keyword>
<feature type="region of interest" description="Disordered" evidence="16">
    <location>
        <begin position="513"/>
        <end position="533"/>
    </location>
</feature>
<dbReference type="AlphaFoldDB" id="A0A427XD66"/>
<comment type="caution">
    <text evidence="18">The sequence shown here is derived from an EMBL/GenBank/DDBJ whole genome shotgun (WGS) entry which is preliminary data.</text>
</comment>
<evidence type="ECO:0000256" key="5">
    <source>
        <dbReference type="ARBA" id="ARBA00022670"/>
    </source>
</evidence>
<feature type="compositionally biased region" description="Polar residues" evidence="16">
    <location>
        <begin position="623"/>
        <end position="633"/>
    </location>
</feature>
<organism evidence="18 19">
    <name type="scientific">Apiotrichum porosum</name>
    <dbReference type="NCBI Taxonomy" id="105984"/>
    <lineage>
        <taxon>Eukaryota</taxon>
        <taxon>Fungi</taxon>
        <taxon>Dikarya</taxon>
        <taxon>Basidiomycota</taxon>
        <taxon>Agaricomycotina</taxon>
        <taxon>Tremellomycetes</taxon>
        <taxon>Trichosporonales</taxon>
        <taxon>Trichosporonaceae</taxon>
        <taxon>Apiotrichum</taxon>
    </lineage>
</organism>
<evidence type="ECO:0000256" key="1">
    <source>
        <dbReference type="ARBA" id="ARBA00001003"/>
    </source>
</evidence>
<keyword evidence="19" id="KW-1185">Reference proteome</keyword>
<evidence type="ECO:0000256" key="3">
    <source>
        <dbReference type="ARBA" id="ARBA00009431"/>
    </source>
</evidence>
<evidence type="ECO:0000256" key="6">
    <source>
        <dbReference type="ARBA" id="ARBA00022692"/>
    </source>
</evidence>
<dbReference type="Gene3D" id="3.40.50.1820">
    <property type="entry name" value="alpha/beta hydrolase"/>
    <property type="match status" value="1"/>
</dbReference>
<evidence type="ECO:0000256" key="9">
    <source>
        <dbReference type="ARBA" id="ARBA00022801"/>
    </source>
</evidence>
<keyword evidence="4 15" id="KW-0121">Carboxypeptidase</keyword>
<dbReference type="InterPro" id="IPR029058">
    <property type="entry name" value="AB_hydrolase_fold"/>
</dbReference>
<dbReference type="Proteomes" id="UP000279236">
    <property type="component" value="Unassembled WGS sequence"/>
</dbReference>
<sequence>MNPQLDARARVQRSPLPYVLSDVDVRAESSRAQQRRAGLMPRAPNPSAAEFFVPGLPGVPDLASHPTHPVNLYAGELASYPGEGKGGGEGAVGKDAQIFFMMARARRSAGKQRVIFWFNGGPGCSSFDGSLMEVGPFRTVPAKETESGQAEIRLVEGGWEEFATIVFIDQPPGTGLSYVPTEGYVHELDEASQHLIHFMTNFYKVFPELDGVDTYLAGESYAGQYIPYFATNLLKTDQLPKLQFKGIAIGNGWIDPLRQYPAYAEFAYNKGLIKKGTDAAKELEAVLEACNVEIAKYTDPLNTPININVCEGVMSRVTDPFTETLNGKKQCMNIYDIRLMDDFPACGMGWPPDLPDVYDFLGRKDVVHALHADVHVPAWVECDGRVGSSLSNRKSPAAVHLIPGIVEAGVKVLMFAGAEDLICNHVGIENMLDVMEWNGETGFGNATAQNWYVNGTQVGTWTTGRNMSYALVYDSSHMVGFDVPHVTNDMIMRFMDVDISLMPGLTGATTSKIGDDERPAVHFGEPPDDGGMPLLKGGTGDWESWYNAISAVLILLTLIGIVGLYLYFRRRRLAMGGGRLALGSSRRSPRGLGHGHSRSVDDDREERVPLAGADEYELDDTLNGHSGSGSLDSNGKGKGKARDSMEDMERGETVFALGEEDDHEK</sequence>
<dbReference type="FunFam" id="3.40.50.1820:FF:000121">
    <property type="entry name" value="Carboxypeptidase D"/>
    <property type="match status" value="1"/>
</dbReference>
<dbReference type="GO" id="GO:0006508">
    <property type="term" value="P:proteolysis"/>
    <property type="evidence" value="ECO:0007669"/>
    <property type="project" value="UniProtKB-KW"/>
</dbReference>
<comment type="function">
    <text evidence="14">Protease with a carboxypeptidase B-like function involved in the C-terminal processing of the lysine and arginine residues from protein precursors. Promotes cell fusion and is involved in the programmed cell death.</text>
</comment>
<dbReference type="PRINTS" id="PR00724">
    <property type="entry name" value="CRBOXYPTASEC"/>
</dbReference>
<feature type="transmembrane region" description="Helical" evidence="17">
    <location>
        <begin position="545"/>
        <end position="568"/>
    </location>
</feature>
<evidence type="ECO:0000256" key="2">
    <source>
        <dbReference type="ARBA" id="ARBA00004393"/>
    </source>
</evidence>
<protein>
    <recommendedName>
        <fullName evidence="15">Carboxypeptidase</fullName>
        <ecNumber evidence="15">3.4.16.-</ecNumber>
    </recommendedName>
</protein>
<dbReference type="OrthoDB" id="443318at2759"/>
<dbReference type="GO" id="GO:0006915">
    <property type="term" value="P:apoptotic process"/>
    <property type="evidence" value="ECO:0007669"/>
    <property type="project" value="UniProtKB-KW"/>
</dbReference>
<evidence type="ECO:0000256" key="16">
    <source>
        <dbReference type="SAM" id="MobiDB-lite"/>
    </source>
</evidence>
<evidence type="ECO:0000256" key="8">
    <source>
        <dbReference type="ARBA" id="ARBA00022729"/>
    </source>
</evidence>
<evidence type="ECO:0000256" key="15">
    <source>
        <dbReference type="RuleBase" id="RU361156"/>
    </source>
</evidence>
<dbReference type="RefSeq" id="XP_028471952.1">
    <property type="nucleotide sequence ID" value="XM_028620736.1"/>
</dbReference>
<evidence type="ECO:0000256" key="17">
    <source>
        <dbReference type="SAM" id="Phobius"/>
    </source>
</evidence>
<dbReference type="GeneID" id="39589745"/>
<dbReference type="SUPFAM" id="SSF53474">
    <property type="entry name" value="alpha/beta-Hydrolases"/>
    <property type="match status" value="1"/>
</dbReference>
<evidence type="ECO:0000256" key="7">
    <source>
        <dbReference type="ARBA" id="ARBA00022703"/>
    </source>
</evidence>
<evidence type="ECO:0000256" key="13">
    <source>
        <dbReference type="ARBA" id="ARBA00023180"/>
    </source>
</evidence>
<keyword evidence="6 17" id="KW-0812">Transmembrane</keyword>
<name>A0A427XD66_9TREE</name>
<feature type="region of interest" description="Disordered" evidence="16">
    <location>
        <begin position="583"/>
        <end position="665"/>
    </location>
</feature>
<evidence type="ECO:0000256" key="10">
    <source>
        <dbReference type="ARBA" id="ARBA00022989"/>
    </source>
</evidence>
<keyword evidence="8" id="KW-0732">Signal</keyword>
<evidence type="ECO:0000256" key="4">
    <source>
        <dbReference type="ARBA" id="ARBA00022645"/>
    </source>
</evidence>